<evidence type="ECO:0000256" key="1">
    <source>
        <dbReference type="SAM" id="Phobius"/>
    </source>
</evidence>
<dbReference type="RefSeq" id="WP_093974431.1">
    <property type="nucleotide sequence ID" value="NZ_FXXQ01000008.1"/>
</dbReference>
<feature type="transmembrane region" description="Helical" evidence="1">
    <location>
        <begin position="99"/>
        <end position="124"/>
    </location>
</feature>
<accession>A0A238J2C9</accession>
<sequence>MLNTFFPIAAQAVREPREAASTLMSMGVPTAALWPAFGALVCLSVILSFLSGGLEPAAGQASVGPLVLAVTSAVAGAASVFLVWKVGAAMDGTGRFEEALLLTVFLQGLIFAGQLVEFVLYLVVPALSGVFSIAIILLTFWINLNFIAALHGFSSLWRSFGVLLFASLGVALILIFLMSLLGVQFMAGGIA</sequence>
<dbReference type="AlphaFoldDB" id="A0A238J2C9"/>
<dbReference type="Proteomes" id="UP000201838">
    <property type="component" value="Unassembled WGS sequence"/>
</dbReference>
<feature type="transmembrane region" description="Helical" evidence="1">
    <location>
        <begin position="162"/>
        <end position="187"/>
    </location>
</feature>
<feature type="transmembrane region" description="Helical" evidence="1">
    <location>
        <begin position="130"/>
        <end position="150"/>
    </location>
</feature>
<keyword evidence="1" id="KW-1133">Transmembrane helix</keyword>
<dbReference type="OrthoDB" id="7688451at2"/>
<keyword evidence="3" id="KW-1185">Reference proteome</keyword>
<evidence type="ECO:0000313" key="3">
    <source>
        <dbReference type="Proteomes" id="UP000201838"/>
    </source>
</evidence>
<evidence type="ECO:0008006" key="4">
    <source>
        <dbReference type="Google" id="ProtNLM"/>
    </source>
</evidence>
<feature type="transmembrane region" description="Helical" evidence="1">
    <location>
        <begin position="66"/>
        <end position="87"/>
    </location>
</feature>
<proteinExistence type="predicted"/>
<reference evidence="2 3" key="1">
    <citation type="submission" date="2017-05" db="EMBL/GenBank/DDBJ databases">
        <authorList>
            <person name="Song R."/>
            <person name="Chenine A.L."/>
            <person name="Ruprecht R.M."/>
        </authorList>
    </citation>
    <scope>NUCLEOTIDE SEQUENCE [LARGE SCALE GENOMIC DNA]</scope>
    <source>
        <strain evidence="2 3">CECT 8489</strain>
    </source>
</reference>
<evidence type="ECO:0000313" key="2">
    <source>
        <dbReference type="EMBL" id="SMX24483.1"/>
    </source>
</evidence>
<keyword evidence="1" id="KW-0812">Transmembrane</keyword>
<organism evidence="2 3">
    <name type="scientific">Boseongicola aestuarii</name>
    <dbReference type="NCBI Taxonomy" id="1470561"/>
    <lineage>
        <taxon>Bacteria</taxon>
        <taxon>Pseudomonadati</taxon>
        <taxon>Pseudomonadota</taxon>
        <taxon>Alphaproteobacteria</taxon>
        <taxon>Rhodobacterales</taxon>
        <taxon>Paracoccaceae</taxon>
        <taxon>Boseongicola</taxon>
    </lineage>
</organism>
<gene>
    <name evidence="2" type="ORF">BOA8489_02608</name>
</gene>
<protein>
    <recommendedName>
        <fullName evidence="4">Yip1 domain protein</fullName>
    </recommendedName>
</protein>
<keyword evidence="1" id="KW-0472">Membrane</keyword>
<name>A0A238J2C9_9RHOB</name>
<feature type="transmembrane region" description="Helical" evidence="1">
    <location>
        <begin position="31"/>
        <end position="54"/>
    </location>
</feature>
<dbReference type="EMBL" id="FXXQ01000008">
    <property type="protein sequence ID" value="SMX24483.1"/>
    <property type="molecule type" value="Genomic_DNA"/>
</dbReference>